<dbReference type="GO" id="GO:0005737">
    <property type="term" value="C:cytoplasm"/>
    <property type="evidence" value="ECO:0007669"/>
    <property type="project" value="UniProtKB-UniRule"/>
</dbReference>
<keyword evidence="5 7" id="KW-0238">DNA-binding</keyword>
<organism evidence="9 10">
    <name type="scientific">Shewanella salipaludis</name>
    <dbReference type="NCBI Taxonomy" id="2723052"/>
    <lineage>
        <taxon>Bacteria</taxon>
        <taxon>Pseudomonadati</taxon>
        <taxon>Pseudomonadota</taxon>
        <taxon>Gammaproteobacteria</taxon>
        <taxon>Alteromonadales</taxon>
        <taxon>Shewanellaceae</taxon>
        <taxon>Shewanella</taxon>
    </lineage>
</organism>
<evidence type="ECO:0000256" key="7">
    <source>
        <dbReference type="HAMAP-Rule" id="MF_01008"/>
    </source>
</evidence>
<dbReference type="PANTHER" id="PTHR34701">
    <property type="entry name" value="TRANSCRIPTIONAL REGULATOR MRAZ"/>
    <property type="match status" value="1"/>
</dbReference>
<dbReference type="InterPro" id="IPR003444">
    <property type="entry name" value="MraZ"/>
</dbReference>
<dbReference type="GO" id="GO:0003700">
    <property type="term" value="F:DNA-binding transcription factor activity"/>
    <property type="evidence" value="ECO:0007669"/>
    <property type="project" value="UniProtKB-UniRule"/>
</dbReference>
<evidence type="ECO:0000256" key="2">
    <source>
        <dbReference type="ARBA" id="ARBA00022490"/>
    </source>
</evidence>
<dbReference type="GO" id="GO:0000976">
    <property type="term" value="F:transcription cis-regulatory region binding"/>
    <property type="evidence" value="ECO:0007669"/>
    <property type="project" value="TreeGrafter"/>
</dbReference>
<dbReference type="InterPro" id="IPR035644">
    <property type="entry name" value="MraZ_C"/>
</dbReference>
<evidence type="ECO:0000256" key="3">
    <source>
        <dbReference type="ARBA" id="ARBA00022737"/>
    </source>
</evidence>
<dbReference type="AlphaFoldDB" id="A0A972JNQ1"/>
<dbReference type="NCBIfam" id="TIGR00242">
    <property type="entry name" value="division/cell wall cluster transcriptional repressor MraZ"/>
    <property type="match status" value="1"/>
</dbReference>
<reference evidence="9" key="1">
    <citation type="submission" date="2020-04" db="EMBL/GenBank/DDBJ databases">
        <title>Description of Shewanella salipaludis sp. nov., isolated from a salt marsh.</title>
        <authorList>
            <person name="Park S."/>
            <person name="Yoon J.-H."/>
        </authorList>
    </citation>
    <scope>NUCLEOTIDE SEQUENCE</scope>
    <source>
        <strain evidence="9">SHSM-M6</strain>
    </source>
</reference>
<dbReference type="EMBL" id="JAAXYH010000011">
    <property type="protein sequence ID" value="NMH66381.1"/>
    <property type="molecule type" value="Genomic_DNA"/>
</dbReference>
<dbReference type="Gene3D" id="3.40.1550.20">
    <property type="entry name" value="Transcriptional regulator MraZ domain"/>
    <property type="match status" value="1"/>
</dbReference>
<dbReference type="GO" id="GO:0009295">
    <property type="term" value="C:nucleoid"/>
    <property type="evidence" value="ECO:0007669"/>
    <property type="project" value="UniProtKB-SubCell"/>
</dbReference>
<keyword evidence="10" id="KW-1185">Reference proteome</keyword>
<comment type="caution">
    <text evidence="9">The sequence shown here is derived from an EMBL/GenBank/DDBJ whole genome shotgun (WGS) entry which is preliminary data.</text>
</comment>
<gene>
    <name evidence="7 9" type="primary">mraZ</name>
    <name evidence="9" type="ORF">HC757_14560</name>
</gene>
<evidence type="ECO:0000313" key="9">
    <source>
        <dbReference type="EMBL" id="NMH66381.1"/>
    </source>
</evidence>
<dbReference type="InterPro" id="IPR035642">
    <property type="entry name" value="MraZ_N"/>
</dbReference>
<keyword evidence="3" id="KW-0677">Repeat</keyword>
<dbReference type="RefSeq" id="WP_169565105.1">
    <property type="nucleotide sequence ID" value="NZ_JAAXYH010000011.1"/>
</dbReference>
<dbReference type="SUPFAM" id="SSF89447">
    <property type="entry name" value="AbrB/MazE/MraZ-like"/>
    <property type="match status" value="1"/>
</dbReference>
<dbReference type="PANTHER" id="PTHR34701:SF1">
    <property type="entry name" value="TRANSCRIPTIONAL REGULATOR MRAZ"/>
    <property type="match status" value="1"/>
</dbReference>
<sequence>MFSGTSAINLDIKGRIAIPMRYRESLQLEHAGKIVVTVDIESHCLLIYPLREWERVETKLLRLADTQPTERALKRLLLGYAHETELDANGRILLTPTLRQYARLDKHLMLVGQLNKFELWDETAWQQQIEDSQEIIRSERLAVNERLADFSL</sequence>
<comment type="similarity">
    <text evidence="7">Belongs to the MraZ family.</text>
</comment>
<feature type="domain" description="SpoVT-AbrB" evidence="8">
    <location>
        <begin position="81"/>
        <end position="124"/>
    </location>
</feature>
<dbReference type="InterPro" id="IPR020603">
    <property type="entry name" value="MraZ_dom"/>
</dbReference>
<dbReference type="Proteomes" id="UP000737113">
    <property type="component" value="Unassembled WGS sequence"/>
</dbReference>
<dbReference type="InterPro" id="IPR038619">
    <property type="entry name" value="MraZ_sf"/>
</dbReference>
<evidence type="ECO:0000313" key="10">
    <source>
        <dbReference type="Proteomes" id="UP000737113"/>
    </source>
</evidence>
<evidence type="ECO:0000256" key="5">
    <source>
        <dbReference type="ARBA" id="ARBA00023125"/>
    </source>
</evidence>
<dbReference type="HAMAP" id="MF_01008">
    <property type="entry name" value="MraZ"/>
    <property type="match status" value="1"/>
</dbReference>
<dbReference type="CDD" id="cd16320">
    <property type="entry name" value="MraZ_N"/>
    <property type="match status" value="1"/>
</dbReference>
<name>A0A972JNQ1_9GAMM</name>
<evidence type="ECO:0000256" key="4">
    <source>
        <dbReference type="ARBA" id="ARBA00023015"/>
    </source>
</evidence>
<dbReference type="InterPro" id="IPR037914">
    <property type="entry name" value="SpoVT-AbrB_sf"/>
</dbReference>
<protein>
    <recommendedName>
        <fullName evidence="1 7">Transcriptional regulator MraZ</fullName>
    </recommendedName>
</protein>
<keyword evidence="6 7" id="KW-0804">Transcription</keyword>
<dbReference type="PROSITE" id="PS51740">
    <property type="entry name" value="SPOVT_ABRB"/>
    <property type="match status" value="2"/>
</dbReference>
<evidence type="ECO:0000259" key="8">
    <source>
        <dbReference type="PROSITE" id="PS51740"/>
    </source>
</evidence>
<evidence type="ECO:0000256" key="1">
    <source>
        <dbReference type="ARBA" id="ARBA00013860"/>
    </source>
</evidence>
<comment type="subcellular location">
    <subcellularLocation>
        <location evidence="7">Cytoplasm</location>
        <location evidence="7">Nucleoid</location>
    </subcellularLocation>
</comment>
<feature type="domain" description="SpoVT-AbrB" evidence="8">
    <location>
        <begin position="5"/>
        <end position="52"/>
    </location>
</feature>
<evidence type="ECO:0000256" key="6">
    <source>
        <dbReference type="ARBA" id="ARBA00023163"/>
    </source>
</evidence>
<dbReference type="InterPro" id="IPR007159">
    <property type="entry name" value="SpoVT-AbrB_dom"/>
</dbReference>
<dbReference type="GO" id="GO:2000143">
    <property type="term" value="P:negative regulation of DNA-templated transcription initiation"/>
    <property type="evidence" value="ECO:0007669"/>
    <property type="project" value="TreeGrafter"/>
</dbReference>
<accession>A0A972JNQ1</accession>
<dbReference type="CDD" id="cd16321">
    <property type="entry name" value="MraZ_C"/>
    <property type="match status" value="1"/>
</dbReference>
<keyword evidence="4 7" id="KW-0805">Transcription regulation</keyword>
<comment type="subunit">
    <text evidence="7">Forms oligomers.</text>
</comment>
<proteinExistence type="inferred from homology"/>
<keyword evidence="2 7" id="KW-0963">Cytoplasm</keyword>
<dbReference type="Pfam" id="PF02381">
    <property type="entry name" value="MraZ"/>
    <property type="match status" value="2"/>
</dbReference>